<comment type="caution">
    <text evidence="2">The sequence shown here is derived from an EMBL/GenBank/DDBJ whole genome shotgun (WGS) entry which is preliminary data.</text>
</comment>
<evidence type="ECO:0000313" key="3">
    <source>
        <dbReference type="Proteomes" id="UP000324091"/>
    </source>
</evidence>
<dbReference type="Pfam" id="PF09607">
    <property type="entry name" value="BrkDBD"/>
    <property type="match status" value="1"/>
</dbReference>
<sequence length="119" mass="13561">MAPVKRHAYEAYFKLQAIEYAAENGNRAAAKHFNVNESMDRNCRKQESERNFMRRWHLSIRARTTVAQRLPADYPERAAISAPSHITNMNEIPLTFDIPLTHTVEKKGTSTGAIHTTGH</sequence>
<protein>
    <recommendedName>
        <fullName evidence="1">Brinker DNA-binding domain-containing protein</fullName>
    </recommendedName>
</protein>
<evidence type="ECO:0000313" key="2">
    <source>
        <dbReference type="EMBL" id="TWW64127.1"/>
    </source>
</evidence>
<accession>A0A5C6NF46</accession>
<dbReference type="EMBL" id="RHFK02000016">
    <property type="protein sequence ID" value="TWW64127.1"/>
    <property type="molecule type" value="Genomic_DNA"/>
</dbReference>
<organism evidence="2 3">
    <name type="scientific">Takifugu flavidus</name>
    <name type="common">sansaifugu</name>
    <dbReference type="NCBI Taxonomy" id="433684"/>
    <lineage>
        <taxon>Eukaryota</taxon>
        <taxon>Metazoa</taxon>
        <taxon>Chordata</taxon>
        <taxon>Craniata</taxon>
        <taxon>Vertebrata</taxon>
        <taxon>Euteleostomi</taxon>
        <taxon>Actinopterygii</taxon>
        <taxon>Neopterygii</taxon>
        <taxon>Teleostei</taxon>
        <taxon>Neoteleostei</taxon>
        <taxon>Acanthomorphata</taxon>
        <taxon>Eupercaria</taxon>
        <taxon>Tetraodontiformes</taxon>
        <taxon>Tetradontoidea</taxon>
        <taxon>Tetraodontidae</taxon>
        <taxon>Takifugu</taxon>
    </lineage>
</organism>
<keyword evidence="3" id="KW-1185">Reference proteome</keyword>
<dbReference type="AlphaFoldDB" id="A0A5C6NF46"/>
<evidence type="ECO:0000259" key="1">
    <source>
        <dbReference type="Pfam" id="PF09607"/>
    </source>
</evidence>
<reference evidence="2 3" key="1">
    <citation type="submission" date="2019-04" db="EMBL/GenBank/DDBJ databases">
        <title>Chromosome genome assembly for Takifugu flavidus.</title>
        <authorList>
            <person name="Xiao S."/>
        </authorList>
    </citation>
    <scope>NUCLEOTIDE SEQUENCE [LARGE SCALE GENOMIC DNA]</scope>
    <source>
        <strain evidence="2">HTHZ2018</strain>
        <tissue evidence="2">Muscle</tissue>
    </source>
</reference>
<proteinExistence type="predicted"/>
<dbReference type="InterPro" id="IPR018586">
    <property type="entry name" value="Brinker_DNA-bd"/>
</dbReference>
<gene>
    <name evidence="2" type="ORF">D4764_03G0011350</name>
</gene>
<feature type="domain" description="Brinker DNA-binding" evidence="1">
    <location>
        <begin position="6"/>
        <end position="48"/>
    </location>
</feature>
<dbReference type="Proteomes" id="UP000324091">
    <property type="component" value="Chromosome 3"/>
</dbReference>
<name>A0A5C6NF46_9TELE</name>